<dbReference type="EMBL" id="FRBR01000007">
    <property type="protein sequence ID" value="SHL92606.1"/>
    <property type="molecule type" value="Genomic_DNA"/>
</dbReference>
<dbReference type="AlphaFoldDB" id="A0A1M7ELU4"/>
<protein>
    <submittedName>
        <fullName evidence="1">Uncharacterized protein</fullName>
    </submittedName>
</protein>
<organism evidence="1 2">
    <name type="scientific">Roseovarius pacificus</name>
    <dbReference type="NCBI Taxonomy" id="337701"/>
    <lineage>
        <taxon>Bacteria</taxon>
        <taxon>Pseudomonadati</taxon>
        <taxon>Pseudomonadota</taxon>
        <taxon>Alphaproteobacteria</taxon>
        <taxon>Rhodobacterales</taxon>
        <taxon>Roseobacteraceae</taxon>
        <taxon>Roseovarius</taxon>
    </lineage>
</organism>
<proteinExistence type="predicted"/>
<sequence>MVGMWNKGNFGDKHDRSVYHGENLNYVVVWIAEKQSSMSEVLINGPFDDDDLFAKKI</sequence>
<reference evidence="1" key="1">
    <citation type="submission" date="2016-11" db="EMBL/GenBank/DDBJ databases">
        <authorList>
            <person name="Jaros S."/>
            <person name="Januszkiewicz K."/>
            <person name="Wedrychowicz H."/>
        </authorList>
    </citation>
    <scope>NUCLEOTIDE SEQUENCE [LARGE SCALE GENOMIC DNA]</scope>
    <source>
        <strain evidence="1">DSM 29589</strain>
    </source>
</reference>
<accession>A0A1M7ELU4</accession>
<evidence type="ECO:0000313" key="2">
    <source>
        <dbReference type="Proteomes" id="UP000183974"/>
    </source>
</evidence>
<dbReference type="Proteomes" id="UP000183974">
    <property type="component" value="Unassembled WGS sequence"/>
</dbReference>
<keyword evidence="2" id="KW-1185">Reference proteome</keyword>
<evidence type="ECO:0000313" key="1">
    <source>
        <dbReference type="EMBL" id="SHL92606.1"/>
    </source>
</evidence>
<name>A0A1M7ELU4_9RHOB</name>
<gene>
    <name evidence="1" type="ORF">SAMN05444398_107122</name>
</gene>